<dbReference type="OrthoDB" id="6658486at2"/>
<reference evidence="1 2" key="1">
    <citation type="submission" date="2019-08" db="EMBL/GenBank/DDBJ databases">
        <title>Genome sequence of Psychrobacter frigidicola ACAM304 (type strain).</title>
        <authorList>
            <person name="Bowman J.P."/>
        </authorList>
    </citation>
    <scope>NUCLEOTIDE SEQUENCE [LARGE SCALE GENOMIC DNA]</scope>
    <source>
        <strain evidence="1 2">ACAM 304</strain>
    </source>
</reference>
<evidence type="ECO:0000313" key="1">
    <source>
        <dbReference type="EMBL" id="TXD98631.1"/>
    </source>
</evidence>
<sequence length="113" mass="13325">MAATKENVMSVKLQPNMTQNARDLNICEDYWSYDNESDYIAHVETVCEKYKISPQVLFETIGECFAYLDDVRCEYCGYVCPLQIPADIPYMRSKDSWCCEVCEYAVWREHNHR</sequence>
<keyword evidence="2" id="KW-1185">Reference proteome</keyword>
<proteinExistence type="predicted"/>
<organism evidence="1 2">
    <name type="scientific">Psychrobacter frigidicola</name>
    <dbReference type="NCBI Taxonomy" id="45611"/>
    <lineage>
        <taxon>Bacteria</taxon>
        <taxon>Pseudomonadati</taxon>
        <taxon>Pseudomonadota</taxon>
        <taxon>Gammaproteobacteria</taxon>
        <taxon>Moraxellales</taxon>
        <taxon>Moraxellaceae</taxon>
        <taxon>Psychrobacter</taxon>
    </lineage>
</organism>
<comment type="caution">
    <text evidence="1">The sequence shown here is derived from an EMBL/GenBank/DDBJ whole genome shotgun (WGS) entry which is preliminary data.</text>
</comment>
<dbReference type="AlphaFoldDB" id="A0A5C7A5G6"/>
<dbReference type="Proteomes" id="UP000321903">
    <property type="component" value="Unassembled WGS sequence"/>
</dbReference>
<dbReference type="EMBL" id="VORZ01000001">
    <property type="protein sequence ID" value="TXD98631.1"/>
    <property type="molecule type" value="Genomic_DNA"/>
</dbReference>
<gene>
    <name evidence="1" type="ORF">ES754_03975</name>
</gene>
<accession>A0A5C7A5G6</accession>
<name>A0A5C7A5G6_9GAMM</name>
<evidence type="ECO:0000313" key="2">
    <source>
        <dbReference type="Proteomes" id="UP000321903"/>
    </source>
</evidence>
<protein>
    <submittedName>
        <fullName evidence="1">Uncharacterized protein</fullName>
    </submittedName>
</protein>